<organism evidence="2 3">
    <name type="scientific">Fodinicola feengrottensis</name>
    <dbReference type="NCBI Taxonomy" id="435914"/>
    <lineage>
        <taxon>Bacteria</taxon>
        <taxon>Bacillati</taxon>
        <taxon>Actinomycetota</taxon>
        <taxon>Actinomycetes</taxon>
        <taxon>Mycobacteriales</taxon>
        <taxon>Fodinicola</taxon>
    </lineage>
</organism>
<dbReference type="EMBL" id="BAAANY010000032">
    <property type="protein sequence ID" value="GAA1708181.1"/>
    <property type="molecule type" value="Genomic_DNA"/>
</dbReference>
<reference evidence="3" key="1">
    <citation type="journal article" date="2019" name="Int. J. Syst. Evol. Microbiol.">
        <title>The Global Catalogue of Microorganisms (GCM) 10K type strain sequencing project: providing services to taxonomists for standard genome sequencing and annotation.</title>
        <authorList>
            <consortium name="The Broad Institute Genomics Platform"/>
            <consortium name="The Broad Institute Genome Sequencing Center for Infectious Disease"/>
            <person name="Wu L."/>
            <person name="Ma J."/>
        </authorList>
    </citation>
    <scope>NUCLEOTIDE SEQUENCE [LARGE SCALE GENOMIC DNA]</scope>
    <source>
        <strain evidence="3">JCM 14718</strain>
    </source>
</reference>
<keyword evidence="3" id="KW-1185">Reference proteome</keyword>
<proteinExistence type="predicted"/>
<dbReference type="Gene3D" id="1.10.10.10">
    <property type="entry name" value="Winged helix-like DNA-binding domain superfamily/Winged helix DNA-binding domain"/>
    <property type="match status" value="1"/>
</dbReference>
<dbReference type="InterPro" id="IPR036390">
    <property type="entry name" value="WH_DNA-bd_sf"/>
</dbReference>
<sequence>MFMSRQSEVTQLLLEQQRAGTNSLVFHEAVANRLGITPTDVRCLNILGAGPRTARELAQELNLTPSAVTTVVDRLEQAGYAHRERSETDRRQVTVRVDPDRFGEVVALFGGIFRRMKALMASYAPAERALIVDYSAKVNEVLLAETAAVRKLGERRPGLYGPVARSIRSATD</sequence>
<feature type="domain" description="HTH marR-type" evidence="1">
    <location>
        <begin position="6"/>
        <end position="140"/>
    </location>
</feature>
<dbReference type="PANTHER" id="PTHR33164">
    <property type="entry name" value="TRANSCRIPTIONAL REGULATOR, MARR FAMILY"/>
    <property type="match status" value="1"/>
</dbReference>
<dbReference type="PROSITE" id="PS50995">
    <property type="entry name" value="HTH_MARR_2"/>
    <property type="match status" value="1"/>
</dbReference>
<comment type="caution">
    <text evidence="2">The sequence shown here is derived from an EMBL/GenBank/DDBJ whole genome shotgun (WGS) entry which is preliminary data.</text>
</comment>
<dbReference type="CDD" id="cd00090">
    <property type="entry name" value="HTH_ARSR"/>
    <property type="match status" value="1"/>
</dbReference>
<evidence type="ECO:0000313" key="3">
    <source>
        <dbReference type="Proteomes" id="UP001500618"/>
    </source>
</evidence>
<dbReference type="InterPro" id="IPR039422">
    <property type="entry name" value="MarR/SlyA-like"/>
</dbReference>
<gene>
    <name evidence="2" type="ORF">GCM10009765_67170</name>
</gene>
<dbReference type="Proteomes" id="UP001500618">
    <property type="component" value="Unassembled WGS sequence"/>
</dbReference>
<dbReference type="PANTHER" id="PTHR33164:SF106">
    <property type="entry name" value="TRANSCRIPTIONAL REGULATORY PROTEIN"/>
    <property type="match status" value="1"/>
</dbReference>
<name>A0ABP4UQM0_9ACTN</name>
<dbReference type="SUPFAM" id="SSF46785">
    <property type="entry name" value="Winged helix' DNA-binding domain"/>
    <property type="match status" value="1"/>
</dbReference>
<evidence type="ECO:0000259" key="1">
    <source>
        <dbReference type="PROSITE" id="PS50995"/>
    </source>
</evidence>
<dbReference type="InterPro" id="IPR036388">
    <property type="entry name" value="WH-like_DNA-bd_sf"/>
</dbReference>
<evidence type="ECO:0000313" key="2">
    <source>
        <dbReference type="EMBL" id="GAA1708181.1"/>
    </source>
</evidence>
<dbReference type="InterPro" id="IPR011991">
    <property type="entry name" value="ArsR-like_HTH"/>
</dbReference>
<dbReference type="SMART" id="SM00347">
    <property type="entry name" value="HTH_MARR"/>
    <property type="match status" value="1"/>
</dbReference>
<accession>A0ABP4UQM0</accession>
<dbReference type="Pfam" id="PF12802">
    <property type="entry name" value="MarR_2"/>
    <property type="match status" value="1"/>
</dbReference>
<dbReference type="InterPro" id="IPR000835">
    <property type="entry name" value="HTH_MarR-typ"/>
</dbReference>
<protein>
    <recommendedName>
        <fullName evidence="1">HTH marR-type domain-containing protein</fullName>
    </recommendedName>
</protein>